<gene>
    <name evidence="1" type="ORF">LIER_06693</name>
</gene>
<dbReference type="EMBL" id="BAABME010000990">
    <property type="protein sequence ID" value="GAA0146834.1"/>
    <property type="molecule type" value="Genomic_DNA"/>
</dbReference>
<comment type="caution">
    <text evidence="1">The sequence shown here is derived from an EMBL/GenBank/DDBJ whole genome shotgun (WGS) entry which is preliminary data.</text>
</comment>
<evidence type="ECO:0000313" key="1">
    <source>
        <dbReference type="EMBL" id="GAA0146834.1"/>
    </source>
</evidence>
<keyword evidence="2" id="KW-1185">Reference proteome</keyword>
<evidence type="ECO:0000313" key="2">
    <source>
        <dbReference type="Proteomes" id="UP001454036"/>
    </source>
</evidence>
<name>A0AAV3P588_LITER</name>
<dbReference type="AlphaFoldDB" id="A0AAV3P588"/>
<dbReference type="PANTHER" id="PTHR35706:SF1">
    <property type="entry name" value="EMBRYOGENESIS-LIKE PROTEIN"/>
    <property type="match status" value="1"/>
</dbReference>
<dbReference type="Proteomes" id="UP001454036">
    <property type="component" value="Unassembled WGS sequence"/>
</dbReference>
<reference evidence="1 2" key="1">
    <citation type="submission" date="2024-01" db="EMBL/GenBank/DDBJ databases">
        <title>The complete chloroplast genome sequence of Lithospermum erythrorhizon: insights into the phylogenetic relationship among Boraginaceae species and the maternal lineages of purple gromwells.</title>
        <authorList>
            <person name="Okada T."/>
            <person name="Watanabe K."/>
        </authorList>
    </citation>
    <scope>NUCLEOTIDE SEQUENCE [LARGE SCALE GENOMIC DNA]</scope>
</reference>
<sequence>MHHRSSLSICKFMCSRYPLHRSSIPITHSINPRFFHNKLPITNPQNTLPNSSTQFAILNEVRFYSVEIDKEVDEINLKFAEAREEIETAMDSKETVYFNEEAECARDAVKEVVELYEGLLQKVSENEKGVIQRSMGLKIHQLKAELDQLNE</sequence>
<proteinExistence type="predicted"/>
<evidence type="ECO:0008006" key="3">
    <source>
        <dbReference type="Google" id="ProtNLM"/>
    </source>
</evidence>
<accession>A0AAV3P588</accession>
<organism evidence="1 2">
    <name type="scientific">Lithospermum erythrorhizon</name>
    <name type="common">Purple gromwell</name>
    <name type="synonym">Lithospermum officinale var. erythrorhizon</name>
    <dbReference type="NCBI Taxonomy" id="34254"/>
    <lineage>
        <taxon>Eukaryota</taxon>
        <taxon>Viridiplantae</taxon>
        <taxon>Streptophyta</taxon>
        <taxon>Embryophyta</taxon>
        <taxon>Tracheophyta</taxon>
        <taxon>Spermatophyta</taxon>
        <taxon>Magnoliopsida</taxon>
        <taxon>eudicotyledons</taxon>
        <taxon>Gunneridae</taxon>
        <taxon>Pentapetalae</taxon>
        <taxon>asterids</taxon>
        <taxon>lamiids</taxon>
        <taxon>Boraginales</taxon>
        <taxon>Boraginaceae</taxon>
        <taxon>Boraginoideae</taxon>
        <taxon>Lithospermeae</taxon>
        <taxon>Lithospermum</taxon>
    </lineage>
</organism>
<dbReference type="PANTHER" id="PTHR35706">
    <property type="entry name" value="F14O23.11 PROTEIN"/>
    <property type="match status" value="1"/>
</dbReference>
<protein>
    <recommendedName>
        <fullName evidence="3">Late embryogenesis abundant protein</fullName>
    </recommendedName>
</protein>
<dbReference type="InterPro" id="IPR053325">
    <property type="entry name" value="H3-Acetyl_Activator"/>
</dbReference>